<dbReference type="EC" id="3.1.1.-" evidence="3"/>
<dbReference type="Gene3D" id="3.40.50.1820">
    <property type="entry name" value="alpha/beta hydrolase"/>
    <property type="match status" value="1"/>
</dbReference>
<dbReference type="PROSITE" id="PS00122">
    <property type="entry name" value="CARBOXYLESTERASE_B_1"/>
    <property type="match status" value="1"/>
</dbReference>
<dbReference type="EMBL" id="AM902712">
    <property type="protein sequence ID" value="CAP16807.1"/>
    <property type="molecule type" value="mRNA"/>
</dbReference>
<dbReference type="InterPro" id="IPR029058">
    <property type="entry name" value="AB_hydrolase_fold"/>
</dbReference>
<evidence type="ECO:0000256" key="1">
    <source>
        <dbReference type="ARBA" id="ARBA00005964"/>
    </source>
</evidence>
<keyword evidence="2 3" id="KW-0378">Hydrolase</keyword>
<feature type="non-terminal residue" evidence="5">
    <location>
        <position position="504"/>
    </location>
</feature>
<dbReference type="ESTHER" id="9cnid-b7zf10">
    <property type="family name" value="Carb_B_Root"/>
</dbReference>
<dbReference type="GO" id="GO:0016787">
    <property type="term" value="F:hydrolase activity"/>
    <property type="evidence" value="ECO:0007669"/>
    <property type="project" value="UniProtKB-KW"/>
</dbReference>
<evidence type="ECO:0000256" key="2">
    <source>
        <dbReference type="ARBA" id="ARBA00022801"/>
    </source>
</evidence>
<accession>B7ZF10</accession>
<dbReference type="AlphaFoldDB" id="B7ZF10"/>
<gene>
    <name evidence="5" type="primary">Checx3</name>
</gene>
<organism evidence="5">
    <name type="scientific">Clytia hemisphaerica</name>
    <dbReference type="NCBI Taxonomy" id="252671"/>
    <lineage>
        <taxon>Eukaryota</taxon>
        <taxon>Metazoa</taxon>
        <taxon>Cnidaria</taxon>
        <taxon>Hydrozoa</taxon>
        <taxon>Hydroidolina</taxon>
        <taxon>Leptothecata</taxon>
        <taxon>Obeliida</taxon>
        <taxon>Clytiidae</taxon>
        <taxon>Clytia</taxon>
    </lineage>
</organism>
<dbReference type="InterPro" id="IPR050309">
    <property type="entry name" value="Type-B_Carboxylest/Lipase"/>
</dbReference>
<feature type="signal peptide" evidence="3">
    <location>
        <begin position="1"/>
        <end position="32"/>
    </location>
</feature>
<dbReference type="Pfam" id="PF00135">
    <property type="entry name" value="COesterase"/>
    <property type="match status" value="1"/>
</dbReference>
<evidence type="ECO:0000313" key="5">
    <source>
        <dbReference type="EMBL" id="CAP16807.1"/>
    </source>
</evidence>
<evidence type="ECO:0000256" key="3">
    <source>
        <dbReference type="RuleBase" id="RU361235"/>
    </source>
</evidence>
<name>B7ZF10_9CNID</name>
<comment type="similarity">
    <text evidence="1 3">Belongs to the type-B carboxylesterase/lipase family.</text>
</comment>
<feature type="domain" description="Carboxylesterase type B" evidence="4">
    <location>
        <begin position="48"/>
        <end position="503"/>
    </location>
</feature>
<feature type="chain" id="PRO_5005123911" description="Carboxylic ester hydrolase" evidence="3">
    <location>
        <begin position="33"/>
        <end position="504"/>
    </location>
</feature>
<dbReference type="InterPro" id="IPR002018">
    <property type="entry name" value="CarbesteraseB"/>
</dbReference>
<sequence>RSTKLSKKMKVKLQRKLLLFTILCVHITSTFAVPQNRIPDADRDYVNIDTECGPVEGKRFTENVKWHNDSVNVYEFRNIPYAKPPVGKLRWRPPVRLSDDPAQCWDGVLKYNKNVVACKQDHPFTPSVNTSEDCLVLTVRTPNLDPSSKLPVIVWIHGGGMLWGYNEMFAFHPDTEFSAYMEAVTVSINYRLNVFGFMSLKELWIENGPNKSYGNYGILDQIETLKWVKSNIKQFGGDSENVMIYGESGGGTGVYCLLCSPLANGLFQKASPQSGAPNIRTTHEVADMKYRSIIDKADCQKESPDNIVECLQNIDADDFLSLFKGTSVTPYHWKMPTNEPYNGYPVEILDPVVVTKSPDQIPVHQNTQVELLIGNCAQETGPFPHKPKPDANITTWADLQAALEPQMDTFKKGHYPHFLDQYQNDLKSPPQNITPKYVYEVMTSDALVLCTTNYVADHLSKVKGYTVSRYVMSQPPTKEIGLGLETAYHGWDSVLLFGLKFYKR</sequence>
<dbReference type="BRENDA" id="3.1.1.7">
    <property type="organism ID" value="10510"/>
</dbReference>
<dbReference type="SUPFAM" id="SSF53474">
    <property type="entry name" value="alpha/beta-Hydrolases"/>
    <property type="match status" value="1"/>
</dbReference>
<dbReference type="PANTHER" id="PTHR11559">
    <property type="entry name" value="CARBOXYLESTERASE"/>
    <property type="match status" value="1"/>
</dbReference>
<reference evidence="5" key="1">
    <citation type="journal article" date="2008" name="Chem. Biol. Interact.">
        <title>Acetyl cholinesterase activity in Clytia hemisphaerica (Cnidaria).</title>
        <authorList>
            <person name="Denker E."/>
            <person name="Chatonnet A."/>
            <person name="Rabet N."/>
        </authorList>
    </citation>
    <scope>NUCLEOTIDE SEQUENCE</scope>
</reference>
<feature type="non-terminal residue" evidence="5">
    <location>
        <position position="1"/>
    </location>
</feature>
<keyword evidence="3" id="KW-0732">Signal</keyword>
<evidence type="ECO:0000259" key="4">
    <source>
        <dbReference type="Pfam" id="PF00135"/>
    </source>
</evidence>
<dbReference type="InterPro" id="IPR019826">
    <property type="entry name" value="Carboxylesterase_B_AS"/>
</dbReference>
<proteinExistence type="evidence at transcript level"/>
<protein>
    <recommendedName>
        <fullName evidence="3">Carboxylic ester hydrolase</fullName>
        <ecNumber evidence="3">3.1.1.-</ecNumber>
    </recommendedName>
</protein>